<evidence type="ECO:0000256" key="6">
    <source>
        <dbReference type="HAMAP-Rule" id="MF_01518"/>
    </source>
</evidence>
<dbReference type="Pfam" id="PF13382">
    <property type="entry name" value="Adenine_deam_C"/>
    <property type="match status" value="1"/>
</dbReference>
<dbReference type="Gene3D" id="2.30.40.10">
    <property type="entry name" value="Urease, subunit C, domain 1"/>
    <property type="match status" value="1"/>
</dbReference>
<dbReference type="PANTHER" id="PTHR11113:SF2">
    <property type="entry name" value="ADENINE DEAMINASE"/>
    <property type="match status" value="1"/>
</dbReference>
<evidence type="ECO:0000259" key="7">
    <source>
        <dbReference type="Pfam" id="PF01979"/>
    </source>
</evidence>
<evidence type="ECO:0000313" key="10">
    <source>
        <dbReference type="Proteomes" id="UP001055149"/>
    </source>
</evidence>
<evidence type="ECO:0000256" key="3">
    <source>
        <dbReference type="ARBA" id="ARBA00022801"/>
    </source>
</evidence>
<evidence type="ECO:0000313" key="9">
    <source>
        <dbReference type="EMBL" id="GKS81614.1"/>
    </source>
</evidence>
<keyword evidence="4 6" id="KW-0464">Manganese</keyword>
<dbReference type="PANTHER" id="PTHR11113">
    <property type="entry name" value="N-ACETYLGLUCOSAMINE-6-PHOSPHATE DEACETYLASE"/>
    <property type="match status" value="1"/>
</dbReference>
<sequence>MKRIATPDRRELLKAALGTIKTDLAVKNAQYLNLFTGEKYPATIFIHHGFVVHVEDKDLEAGLDNVTEVVDAKGAYIVPGLIDAHVHIESSMLTPRNFAEAVIPTGTTTVVTDPHEVANVAGEEAVRYMHDAGLDLPMRQWINIPSSVPAVPGLEEAGAEFDASVIDRLAKLPNVIGLAEMMDYKGVELGSDRTISMIEAAERNGLYVQGHVPNEFGRNLSAYVVGGPTTDHETRTAAEAKSKLRSGLYLDARESSMAKNIAEIWQGVKDLPWRDRLALCTDDREAADLLTSGHLNHVVQQVIANGMPAIEAVRASSLHAAEELGVTNLGAIAPGYVADFLLVRDLAEFKPEQVYFGGKLVAENGKMVAPIEPKLFEIETRNTVNILPLELEDFQLNAPNGQQDGTVKINVPTYTDYNDSMTRLQVEELPVKDGIVDISADPDLAYVITVNRYGKANKTVGLIRHFGGVEGAVGSTVAHDHHNMMIVYRFPAAAKRVYEALVECGGGISCSDETHLLKTLELPVFGLMTSKNAVETAQEGEAMKKVLQGIGLDTLNPLLRIVTLGLTVIPEFKYSDLGLVDVLASKLMPVFPEQ</sequence>
<evidence type="ECO:0000259" key="8">
    <source>
        <dbReference type="Pfam" id="PF13382"/>
    </source>
</evidence>
<comment type="cofactor">
    <cofactor evidence="6">
        <name>Mn(2+)</name>
        <dbReference type="ChEBI" id="CHEBI:29035"/>
    </cofactor>
</comment>
<dbReference type="Proteomes" id="UP001055149">
    <property type="component" value="Unassembled WGS sequence"/>
</dbReference>
<comment type="caution">
    <text evidence="9">The sequence shown here is derived from an EMBL/GenBank/DDBJ whole genome shotgun (WGS) entry which is preliminary data.</text>
</comment>
<dbReference type="EMBL" id="BQXH01000011">
    <property type="protein sequence ID" value="GKS81614.1"/>
    <property type="molecule type" value="Genomic_DNA"/>
</dbReference>
<keyword evidence="3 6" id="KW-0378">Hydrolase</keyword>
<dbReference type="Pfam" id="PF01979">
    <property type="entry name" value="Amidohydro_1"/>
    <property type="match status" value="1"/>
</dbReference>
<dbReference type="Gene3D" id="3.20.20.140">
    <property type="entry name" value="Metal-dependent hydrolases"/>
    <property type="match status" value="1"/>
</dbReference>
<accession>A0ABQ5JKD1</accession>
<feature type="domain" description="Adenine deaminase C-terminal" evidence="8">
    <location>
        <begin position="421"/>
        <end position="583"/>
    </location>
</feature>
<gene>
    <name evidence="6 9" type="primary">ade</name>
    <name evidence="9" type="ORF">LPAF129_13000</name>
</gene>
<comment type="similarity">
    <text evidence="1 6">Belongs to the metallo-dependent hydrolases superfamily. Adenine deaminase family.</text>
</comment>
<dbReference type="InterPro" id="IPR032466">
    <property type="entry name" value="Metal_Hydrolase"/>
</dbReference>
<evidence type="ECO:0000256" key="5">
    <source>
        <dbReference type="ARBA" id="ARBA00047720"/>
    </source>
</evidence>
<dbReference type="InterPro" id="IPR006679">
    <property type="entry name" value="Adenine_deam"/>
</dbReference>
<dbReference type="RefSeq" id="WP_244055351.1">
    <property type="nucleotide sequence ID" value="NZ_BQXH01000011.1"/>
</dbReference>
<dbReference type="InterPro" id="IPR006680">
    <property type="entry name" value="Amidohydro-rel"/>
</dbReference>
<reference evidence="9" key="1">
    <citation type="journal article" date="2022" name="Int. J. Syst. Evol. Microbiol.">
        <title>A novel species of lactic acid bacteria, Ligilactobacillus pabuli sp. nov., isolated from alfalfa silage.</title>
        <authorList>
            <person name="Tohno M."/>
            <person name="Tanizawa Y."/>
            <person name="Sawada H."/>
            <person name="Sakamoto M."/>
            <person name="Ohkuma M."/>
            <person name="Kobayashi H."/>
        </authorList>
    </citation>
    <scope>NUCLEOTIDE SEQUENCE</scope>
    <source>
        <strain evidence="9">AF129</strain>
    </source>
</reference>
<name>A0ABQ5JKD1_9LACO</name>
<evidence type="ECO:0000256" key="2">
    <source>
        <dbReference type="ARBA" id="ARBA00012782"/>
    </source>
</evidence>
<dbReference type="EC" id="3.5.4.2" evidence="2 6"/>
<comment type="catalytic activity">
    <reaction evidence="5 6">
        <text>adenine + H2O + H(+) = hypoxanthine + NH4(+)</text>
        <dbReference type="Rhea" id="RHEA:23688"/>
        <dbReference type="ChEBI" id="CHEBI:15377"/>
        <dbReference type="ChEBI" id="CHEBI:15378"/>
        <dbReference type="ChEBI" id="CHEBI:16708"/>
        <dbReference type="ChEBI" id="CHEBI:17368"/>
        <dbReference type="ChEBI" id="CHEBI:28938"/>
        <dbReference type="EC" id="3.5.4.2"/>
    </reaction>
</comment>
<feature type="domain" description="Amidohydrolase-related" evidence="7">
    <location>
        <begin position="76"/>
        <end position="361"/>
    </location>
</feature>
<evidence type="ECO:0000256" key="1">
    <source>
        <dbReference type="ARBA" id="ARBA00006773"/>
    </source>
</evidence>
<dbReference type="HAMAP" id="MF_01518">
    <property type="entry name" value="Adenine_deamin"/>
    <property type="match status" value="1"/>
</dbReference>
<protein>
    <recommendedName>
        <fullName evidence="2 6">Adenine deaminase</fullName>
        <shortName evidence="6">Adenase</shortName>
        <shortName evidence="6">Adenine aminase</shortName>
        <ecNumber evidence="2 6">3.5.4.2</ecNumber>
    </recommendedName>
</protein>
<evidence type="ECO:0000256" key="4">
    <source>
        <dbReference type="ARBA" id="ARBA00023211"/>
    </source>
</evidence>
<dbReference type="InterPro" id="IPR026912">
    <property type="entry name" value="Adenine_deam_C"/>
</dbReference>
<dbReference type="SUPFAM" id="SSF51556">
    <property type="entry name" value="Metallo-dependent hydrolases"/>
    <property type="match status" value="1"/>
</dbReference>
<keyword evidence="10" id="KW-1185">Reference proteome</keyword>
<proteinExistence type="inferred from homology"/>
<dbReference type="SUPFAM" id="SSF51338">
    <property type="entry name" value="Composite domain of metallo-dependent hydrolases"/>
    <property type="match status" value="1"/>
</dbReference>
<dbReference type="InterPro" id="IPR011059">
    <property type="entry name" value="Metal-dep_hydrolase_composite"/>
</dbReference>
<organism evidence="9 10">
    <name type="scientific">Ligilactobacillus pabuli</name>
    <dbReference type="NCBI Taxonomy" id="2886039"/>
    <lineage>
        <taxon>Bacteria</taxon>
        <taxon>Bacillati</taxon>
        <taxon>Bacillota</taxon>
        <taxon>Bacilli</taxon>
        <taxon>Lactobacillales</taxon>
        <taxon>Lactobacillaceae</taxon>
        <taxon>Ligilactobacillus</taxon>
    </lineage>
</organism>